<evidence type="ECO:0000313" key="7">
    <source>
        <dbReference type="WBParaSite" id="BTMF_0001706001-mRNA-1"/>
    </source>
</evidence>
<dbReference type="GO" id="GO:0071944">
    <property type="term" value="C:cell periphery"/>
    <property type="evidence" value="ECO:0007669"/>
    <property type="project" value="UniProtKB-ARBA"/>
</dbReference>
<proteinExistence type="predicted"/>
<gene>
    <name evidence="5" type="ORF">BTMF_LOCUS15032</name>
</gene>
<evidence type="ECO:0000313" key="6">
    <source>
        <dbReference type="Proteomes" id="UP000280834"/>
    </source>
</evidence>
<dbReference type="AlphaFoldDB" id="A0A0R3RAJ7"/>
<evidence type="ECO:0000313" key="5">
    <source>
        <dbReference type="EMBL" id="VDO52154.1"/>
    </source>
</evidence>
<evidence type="ECO:0000256" key="4">
    <source>
        <dbReference type="ARBA" id="ARBA00023136"/>
    </source>
</evidence>
<reference evidence="5 6" key="2">
    <citation type="submission" date="2018-11" db="EMBL/GenBank/DDBJ databases">
        <authorList>
            <consortium name="Pathogen Informatics"/>
        </authorList>
    </citation>
    <scope>NUCLEOTIDE SEQUENCE [LARGE SCALE GENOMIC DNA]</scope>
</reference>
<organism evidence="7">
    <name type="scientific">Brugia timori</name>
    <dbReference type="NCBI Taxonomy" id="42155"/>
    <lineage>
        <taxon>Eukaryota</taxon>
        <taxon>Metazoa</taxon>
        <taxon>Ecdysozoa</taxon>
        <taxon>Nematoda</taxon>
        <taxon>Chromadorea</taxon>
        <taxon>Rhabditida</taxon>
        <taxon>Spirurina</taxon>
        <taxon>Spiruromorpha</taxon>
        <taxon>Filarioidea</taxon>
        <taxon>Onchocercidae</taxon>
        <taxon>Brugia</taxon>
    </lineage>
</organism>
<evidence type="ECO:0000256" key="2">
    <source>
        <dbReference type="ARBA" id="ARBA00022692"/>
    </source>
</evidence>
<accession>A0A0R3RAJ7</accession>
<comment type="subcellular location">
    <subcellularLocation>
        <location evidence="1">Membrane</location>
        <topology evidence="1">Single-pass membrane protein</topology>
    </subcellularLocation>
</comment>
<keyword evidence="3" id="KW-1133">Transmembrane helix</keyword>
<protein>
    <submittedName>
        <fullName evidence="5 7">Uncharacterized protein</fullName>
    </submittedName>
</protein>
<keyword evidence="2" id="KW-0812">Transmembrane</keyword>
<sequence>MMINNRMIMMMMMINPNISLVQQKSFHILLEANSCYLRCRSNLRYFVFPSVRKLFYFNRSFNFELCSFSTNCNSNVAILYFIISFNHFKFIHSNYNHLNCLLITKQWKFSWINLLQLYYNYLWKNIIINSQYLIPFYTNSGILLKNYYQLLFANLIYFFRYKFTHILSRIIDNFYHILRDIQRNIHYLLLSTVHSFLKYYHHRSAFSFTQTSLLSNLSSYQYFQCQNCSNPCYCYCTTNITTPTTTTSTATTITTTTTTATTITNPPTTTITPATTTTATTTSSATSISTSKNSTNIVKSLIASISISVVKIINPIIQLLFNKRLNFLKQKM</sequence>
<dbReference type="PANTHER" id="PTHR15549:SF6">
    <property type="entry name" value="MID2 DOMAIN-CONTAINING PROTEIN"/>
    <property type="match status" value="1"/>
</dbReference>
<evidence type="ECO:0000256" key="1">
    <source>
        <dbReference type="ARBA" id="ARBA00004167"/>
    </source>
</evidence>
<evidence type="ECO:0000256" key="3">
    <source>
        <dbReference type="ARBA" id="ARBA00022989"/>
    </source>
</evidence>
<dbReference type="Proteomes" id="UP000280834">
    <property type="component" value="Unassembled WGS sequence"/>
</dbReference>
<dbReference type="GO" id="GO:0016020">
    <property type="term" value="C:membrane"/>
    <property type="evidence" value="ECO:0007669"/>
    <property type="project" value="UniProtKB-SubCell"/>
</dbReference>
<dbReference type="WBParaSite" id="BTMF_0001706001-mRNA-1">
    <property type="protein sequence ID" value="BTMF_0001706001-mRNA-1"/>
    <property type="gene ID" value="BTMF_0001706001"/>
</dbReference>
<keyword evidence="4" id="KW-0472">Membrane</keyword>
<name>A0A0R3RAJ7_9BILA</name>
<keyword evidence="6" id="KW-1185">Reference proteome</keyword>
<dbReference type="PANTHER" id="PTHR15549">
    <property type="entry name" value="PAIRED IMMUNOGLOBULIN-LIKE TYPE 2 RECEPTOR"/>
    <property type="match status" value="1"/>
</dbReference>
<reference evidence="7" key="1">
    <citation type="submission" date="2017-02" db="UniProtKB">
        <authorList>
            <consortium name="WormBaseParasite"/>
        </authorList>
    </citation>
    <scope>IDENTIFICATION</scope>
</reference>
<dbReference type="InterPro" id="IPR051694">
    <property type="entry name" value="Immunoregulatory_rcpt-like"/>
</dbReference>
<dbReference type="EMBL" id="UZAG01021963">
    <property type="protein sequence ID" value="VDO52154.1"/>
    <property type="molecule type" value="Genomic_DNA"/>
</dbReference>